<dbReference type="Pfam" id="PF12704">
    <property type="entry name" value="MacB_PCD"/>
    <property type="match status" value="1"/>
</dbReference>
<evidence type="ECO:0000256" key="5">
    <source>
        <dbReference type="ARBA" id="ARBA00023136"/>
    </source>
</evidence>
<comment type="caution">
    <text evidence="9">The sequence shown here is derived from an EMBL/GenBank/DDBJ whole genome shotgun (WGS) entry which is preliminary data.</text>
</comment>
<feature type="domain" description="MacB-like periplasmic core" evidence="8">
    <location>
        <begin position="18"/>
        <end position="228"/>
    </location>
</feature>
<feature type="transmembrane region" description="Helical" evidence="6">
    <location>
        <begin position="314"/>
        <end position="344"/>
    </location>
</feature>
<dbReference type="GO" id="GO:0005886">
    <property type="term" value="C:plasma membrane"/>
    <property type="evidence" value="ECO:0007669"/>
    <property type="project" value="UniProtKB-SubCell"/>
</dbReference>
<dbReference type="PANTHER" id="PTHR43738:SF3">
    <property type="entry name" value="ABC TRANSPORTER PERMEASE"/>
    <property type="match status" value="1"/>
</dbReference>
<name>A0A426V8J3_9BURK</name>
<dbReference type="AlphaFoldDB" id="A0A426V8J3"/>
<evidence type="ECO:0000313" key="10">
    <source>
        <dbReference type="Proteomes" id="UP000269265"/>
    </source>
</evidence>
<evidence type="ECO:0000256" key="4">
    <source>
        <dbReference type="ARBA" id="ARBA00022989"/>
    </source>
</evidence>
<keyword evidence="5 6" id="KW-0472">Membrane</keyword>
<sequence>MFLFKLLLRNAFRHRLRTLLTMVGLVVAICAFGLLRTVVDAWYAGVDASSSARLVTRSAISLTFPLPLNYAERIRAVEGVKAISWANWFGGIYITERNFFAQFAVDPESYLKLYPEFQLTDREKAEFLRDRQGCVVGRKLAAKFGWKVGDTVSLRGTIYPGTWSFTIRGIYQGQDAKTDEQQMFIHWKRLSEAVRVSGARSSADYVGVYIVGIHNPDDAPQVSRRIDTLFHNSLAETLTETEKAFQLSFVSMSEAILLAVQAVSFIIILIIMAVMANTMTMTARERLAEYATLKALGFSPGFVVRLLFGESLLIALIGGGLGVAATFPVAKAFVGAVGTLFPVFNVSATTLALQVLACVVVGVVAAAWPAWKMSRIDIVQGLRHVA</sequence>
<keyword evidence="10" id="KW-1185">Reference proteome</keyword>
<dbReference type="Proteomes" id="UP000269265">
    <property type="component" value="Unassembled WGS sequence"/>
</dbReference>
<reference evidence="9 10" key="1">
    <citation type="submission" date="2018-12" db="EMBL/GenBank/DDBJ databases">
        <title>The whole draft genome of Aquabacterium sp. SJQ9.</title>
        <authorList>
            <person name="Sun L."/>
            <person name="Gao X."/>
            <person name="Chen W."/>
            <person name="Huang K."/>
        </authorList>
    </citation>
    <scope>NUCLEOTIDE SEQUENCE [LARGE SCALE GENOMIC DNA]</scope>
    <source>
        <strain evidence="9 10">SJQ9</strain>
    </source>
</reference>
<evidence type="ECO:0000256" key="1">
    <source>
        <dbReference type="ARBA" id="ARBA00004651"/>
    </source>
</evidence>
<feature type="domain" description="ABC3 transporter permease C-terminal" evidence="7">
    <location>
        <begin position="263"/>
        <end position="377"/>
    </location>
</feature>
<dbReference type="PANTHER" id="PTHR43738">
    <property type="entry name" value="ABC TRANSPORTER, MEMBRANE PROTEIN"/>
    <property type="match status" value="1"/>
</dbReference>
<dbReference type="OrthoDB" id="9775474at2"/>
<dbReference type="EMBL" id="RSED01000013">
    <property type="protein sequence ID" value="RRS03257.1"/>
    <property type="molecule type" value="Genomic_DNA"/>
</dbReference>
<evidence type="ECO:0000259" key="7">
    <source>
        <dbReference type="Pfam" id="PF02687"/>
    </source>
</evidence>
<dbReference type="Pfam" id="PF02687">
    <property type="entry name" value="FtsX"/>
    <property type="match status" value="1"/>
</dbReference>
<keyword evidence="2" id="KW-1003">Cell membrane</keyword>
<evidence type="ECO:0000259" key="8">
    <source>
        <dbReference type="Pfam" id="PF12704"/>
    </source>
</evidence>
<evidence type="ECO:0000313" key="9">
    <source>
        <dbReference type="EMBL" id="RRS03257.1"/>
    </source>
</evidence>
<organism evidence="9 10">
    <name type="scientific">Aquabacterium soli</name>
    <dbReference type="NCBI Taxonomy" id="2493092"/>
    <lineage>
        <taxon>Bacteria</taxon>
        <taxon>Pseudomonadati</taxon>
        <taxon>Pseudomonadota</taxon>
        <taxon>Betaproteobacteria</taxon>
        <taxon>Burkholderiales</taxon>
        <taxon>Aquabacterium</taxon>
    </lineage>
</organism>
<gene>
    <name evidence="9" type="ORF">EIP75_16340</name>
</gene>
<feature type="transmembrane region" description="Helical" evidence="6">
    <location>
        <begin position="351"/>
        <end position="371"/>
    </location>
</feature>
<keyword evidence="4 6" id="KW-1133">Transmembrane helix</keyword>
<evidence type="ECO:0000256" key="2">
    <source>
        <dbReference type="ARBA" id="ARBA00022475"/>
    </source>
</evidence>
<comment type="subcellular location">
    <subcellularLocation>
        <location evidence="1">Cell membrane</location>
        <topology evidence="1">Multi-pass membrane protein</topology>
    </subcellularLocation>
</comment>
<accession>A0A426V8J3</accession>
<keyword evidence="3 6" id="KW-0812">Transmembrane</keyword>
<evidence type="ECO:0000256" key="6">
    <source>
        <dbReference type="SAM" id="Phobius"/>
    </source>
</evidence>
<proteinExistence type="predicted"/>
<dbReference type="InterPro" id="IPR003838">
    <property type="entry name" value="ABC3_permease_C"/>
</dbReference>
<evidence type="ECO:0000256" key="3">
    <source>
        <dbReference type="ARBA" id="ARBA00022692"/>
    </source>
</evidence>
<dbReference type="InterPro" id="IPR025857">
    <property type="entry name" value="MacB_PCD"/>
</dbReference>
<dbReference type="RefSeq" id="WP_125244349.1">
    <property type="nucleotide sequence ID" value="NZ_RSED01000013.1"/>
</dbReference>
<protein>
    <submittedName>
        <fullName evidence="9">ABC transporter permease</fullName>
    </submittedName>
</protein>
<feature type="transmembrane region" description="Helical" evidence="6">
    <location>
        <begin position="255"/>
        <end position="275"/>
    </location>
</feature>
<dbReference type="InterPro" id="IPR051125">
    <property type="entry name" value="ABC-4/HrtB_transporter"/>
</dbReference>